<dbReference type="Proteomes" id="UP000183567">
    <property type="component" value="Unassembled WGS sequence"/>
</dbReference>
<feature type="transmembrane region" description="Helical" evidence="2">
    <location>
        <begin position="47"/>
        <end position="67"/>
    </location>
</feature>
<name>A0A1J8QFY5_9AGAM</name>
<protein>
    <submittedName>
        <fullName evidence="3">Uncharacterized protein</fullName>
    </submittedName>
</protein>
<organism evidence="3 4">
    <name type="scientific">Rhizopogon vesiculosus</name>
    <dbReference type="NCBI Taxonomy" id="180088"/>
    <lineage>
        <taxon>Eukaryota</taxon>
        <taxon>Fungi</taxon>
        <taxon>Dikarya</taxon>
        <taxon>Basidiomycota</taxon>
        <taxon>Agaricomycotina</taxon>
        <taxon>Agaricomycetes</taxon>
        <taxon>Agaricomycetidae</taxon>
        <taxon>Boletales</taxon>
        <taxon>Suillineae</taxon>
        <taxon>Rhizopogonaceae</taxon>
        <taxon>Rhizopogon</taxon>
    </lineage>
</organism>
<evidence type="ECO:0000313" key="3">
    <source>
        <dbReference type="EMBL" id="OJA12497.1"/>
    </source>
</evidence>
<evidence type="ECO:0000313" key="4">
    <source>
        <dbReference type="Proteomes" id="UP000183567"/>
    </source>
</evidence>
<reference evidence="3 4" key="1">
    <citation type="submission" date="2016-03" db="EMBL/GenBank/DDBJ databases">
        <title>Comparative genomics of the ectomycorrhizal sister species Rhizopogon vinicolor and Rhizopogon vesiculosus (Basidiomycota: Boletales) reveals a divergence of the mating type B locus.</title>
        <authorList>
            <person name="Mujic A.B."/>
            <person name="Kuo A."/>
            <person name="Tritt A."/>
            <person name="Lipzen A."/>
            <person name="Chen C."/>
            <person name="Johnson J."/>
            <person name="Sharma A."/>
            <person name="Barry K."/>
            <person name="Grigoriev I.V."/>
            <person name="Spatafora J.W."/>
        </authorList>
    </citation>
    <scope>NUCLEOTIDE SEQUENCE [LARGE SCALE GENOMIC DNA]</scope>
    <source>
        <strain evidence="3 4">AM-OR11-056</strain>
    </source>
</reference>
<evidence type="ECO:0000256" key="1">
    <source>
        <dbReference type="SAM" id="MobiDB-lite"/>
    </source>
</evidence>
<keyword evidence="2" id="KW-0472">Membrane</keyword>
<feature type="region of interest" description="Disordered" evidence="1">
    <location>
        <begin position="19"/>
        <end position="43"/>
    </location>
</feature>
<keyword evidence="2" id="KW-0812">Transmembrane</keyword>
<gene>
    <name evidence="3" type="ORF">AZE42_12635</name>
</gene>
<evidence type="ECO:0000256" key="2">
    <source>
        <dbReference type="SAM" id="Phobius"/>
    </source>
</evidence>
<proteinExistence type="predicted"/>
<dbReference type="OrthoDB" id="6499973at2759"/>
<sequence length="91" mass="10080">MSLTQSRLSVKDLFATNEKSDGLEELGPKQLPDSPTPSESNLPDGGFQAWATAFGCFLMQFCGFGYLTSFGVYQDFYTRVYLTNYPPTSIS</sequence>
<comment type="caution">
    <text evidence="3">The sequence shown here is derived from an EMBL/GenBank/DDBJ whole genome shotgun (WGS) entry which is preliminary data.</text>
</comment>
<dbReference type="EMBL" id="LVVM01004636">
    <property type="protein sequence ID" value="OJA12497.1"/>
    <property type="molecule type" value="Genomic_DNA"/>
</dbReference>
<accession>A0A1J8QFY5</accession>
<dbReference type="AlphaFoldDB" id="A0A1J8QFY5"/>
<keyword evidence="4" id="KW-1185">Reference proteome</keyword>
<keyword evidence="2" id="KW-1133">Transmembrane helix</keyword>